<dbReference type="GO" id="GO:0005886">
    <property type="term" value="C:plasma membrane"/>
    <property type="evidence" value="ECO:0007669"/>
    <property type="project" value="TreeGrafter"/>
</dbReference>
<dbReference type="KEGG" id="tbw:NCTC13354_00664"/>
<name>A0A3S5EW06_9ACTO</name>
<evidence type="ECO:0000256" key="3">
    <source>
        <dbReference type="ARBA" id="ARBA00022989"/>
    </source>
</evidence>
<gene>
    <name evidence="7" type="primary">focA</name>
    <name evidence="7" type="ORF">NCTC13354_00664</name>
</gene>
<dbReference type="GO" id="GO:0015499">
    <property type="term" value="F:formate transmembrane transporter activity"/>
    <property type="evidence" value="ECO:0007669"/>
    <property type="project" value="TreeGrafter"/>
</dbReference>
<dbReference type="EMBL" id="LR134476">
    <property type="protein sequence ID" value="VEI12966.1"/>
    <property type="molecule type" value="Genomic_DNA"/>
</dbReference>
<keyword evidence="3 6" id="KW-1133">Transmembrane helix</keyword>
<evidence type="ECO:0000256" key="4">
    <source>
        <dbReference type="ARBA" id="ARBA00023136"/>
    </source>
</evidence>
<accession>A0A3S5EW06</accession>
<sequence>MDLTRARSPQETAEYLAEQMLGKATNRWGRMFVLAVAAGVMIGLGFAFYITTQQGAAGAPWIGEAKFLGGVAFSVGLILVVLTGMDLFTSTTMTLVPLTRKQISPGRFAGHWAVVYGGNFLGGLALAACLVGAGTYMQGGGAWGVAAIQTAMAKVSHTWPQAFLLGMFCNVMVCLAVVLAYAGRTVTDKILGIVGPIALFVATGFEHSVANMFLIPAARLITEVAGPQFWESVPALAADLTKADAQSTLTAPAFFFDNLLPVTLGNIVGGGIFVGLFMWFVHVKMADDAVARQ</sequence>
<dbReference type="AlphaFoldDB" id="A0A3S5EW06"/>
<dbReference type="Pfam" id="PF01226">
    <property type="entry name" value="Form_Nir_trans"/>
    <property type="match status" value="1"/>
</dbReference>
<feature type="transmembrane region" description="Helical" evidence="6">
    <location>
        <begin position="71"/>
        <end position="96"/>
    </location>
</feature>
<evidence type="ECO:0000313" key="7">
    <source>
        <dbReference type="EMBL" id="VEI12966.1"/>
    </source>
</evidence>
<dbReference type="Gene3D" id="1.20.1080.10">
    <property type="entry name" value="Glycerol uptake facilitator protein"/>
    <property type="match status" value="1"/>
</dbReference>
<evidence type="ECO:0000256" key="5">
    <source>
        <dbReference type="ARBA" id="ARBA00049660"/>
    </source>
</evidence>
<protein>
    <submittedName>
        <fullName evidence="7">Formate channel 1</fullName>
    </submittedName>
</protein>
<comment type="similarity">
    <text evidence="5">Belongs to the FNT transporter (TC 1.A.16) family.</text>
</comment>
<organism evidence="7 8">
    <name type="scientific">Trueperella bialowiezensis</name>
    <dbReference type="NCBI Taxonomy" id="312285"/>
    <lineage>
        <taxon>Bacteria</taxon>
        <taxon>Bacillati</taxon>
        <taxon>Actinomycetota</taxon>
        <taxon>Actinomycetes</taxon>
        <taxon>Actinomycetales</taxon>
        <taxon>Actinomycetaceae</taxon>
        <taxon>Trueperella</taxon>
    </lineage>
</organism>
<keyword evidence="4 6" id="KW-0472">Membrane</keyword>
<dbReference type="PROSITE" id="PS01006">
    <property type="entry name" value="FORMATE_NITRITE_TP_2"/>
    <property type="match status" value="1"/>
</dbReference>
<dbReference type="PANTHER" id="PTHR30520:SF6">
    <property type="entry name" value="FORMATE_NITRATE FAMILY TRANSPORTER (EUROFUNG)"/>
    <property type="match status" value="1"/>
</dbReference>
<keyword evidence="2 6" id="KW-0812">Transmembrane</keyword>
<dbReference type="InterPro" id="IPR024002">
    <property type="entry name" value="For/NO2_transpt_CS"/>
</dbReference>
<dbReference type="RefSeq" id="WP_126416130.1">
    <property type="nucleotide sequence ID" value="NZ_LR134476.1"/>
</dbReference>
<proteinExistence type="inferred from homology"/>
<evidence type="ECO:0000313" key="8">
    <source>
        <dbReference type="Proteomes" id="UP000269542"/>
    </source>
</evidence>
<comment type="subcellular location">
    <subcellularLocation>
        <location evidence="1">Membrane</location>
        <topology evidence="1">Multi-pass membrane protein</topology>
    </subcellularLocation>
</comment>
<dbReference type="PANTHER" id="PTHR30520">
    <property type="entry name" value="FORMATE TRANSPORTER-RELATED"/>
    <property type="match status" value="1"/>
</dbReference>
<feature type="transmembrane region" description="Helical" evidence="6">
    <location>
        <begin position="259"/>
        <end position="283"/>
    </location>
</feature>
<feature type="transmembrane region" description="Helical" evidence="6">
    <location>
        <begin position="108"/>
        <end position="133"/>
    </location>
</feature>
<keyword evidence="8" id="KW-1185">Reference proteome</keyword>
<feature type="transmembrane region" description="Helical" evidence="6">
    <location>
        <begin position="190"/>
        <end position="210"/>
    </location>
</feature>
<dbReference type="OrthoDB" id="9786493at2"/>
<feature type="transmembrane region" description="Helical" evidence="6">
    <location>
        <begin position="162"/>
        <end position="183"/>
    </location>
</feature>
<dbReference type="Proteomes" id="UP000269542">
    <property type="component" value="Chromosome"/>
</dbReference>
<dbReference type="InterPro" id="IPR000292">
    <property type="entry name" value="For/NO2_transpt"/>
</dbReference>
<evidence type="ECO:0000256" key="2">
    <source>
        <dbReference type="ARBA" id="ARBA00022692"/>
    </source>
</evidence>
<evidence type="ECO:0000256" key="6">
    <source>
        <dbReference type="SAM" id="Phobius"/>
    </source>
</evidence>
<reference evidence="7 8" key="1">
    <citation type="submission" date="2018-12" db="EMBL/GenBank/DDBJ databases">
        <authorList>
            <consortium name="Pathogen Informatics"/>
        </authorList>
    </citation>
    <scope>NUCLEOTIDE SEQUENCE [LARGE SCALE GENOMIC DNA]</scope>
    <source>
        <strain evidence="7 8">NCTC13354</strain>
    </source>
</reference>
<feature type="transmembrane region" description="Helical" evidence="6">
    <location>
        <begin position="31"/>
        <end position="51"/>
    </location>
</feature>
<dbReference type="InterPro" id="IPR023271">
    <property type="entry name" value="Aquaporin-like"/>
</dbReference>
<evidence type="ECO:0000256" key="1">
    <source>
        <dbReference type="ARBA" id="ARBA00004141"/>
    </source>
</evidence>